<keyword evidence="7" id="KW-0732">Signal</keyword>
<dbReference type="EMBL" id="FO082046">
    <property type="protein sequence ID" value="CCE86884.1"/>
    <property type="molecule type" value="Genomic_DNA"/>
</dbReference>
<evidence type="ECO:0000313" key="11">
    <source>
        <dbReference type="Proteomes" id="UP000005222"/>
    </source>
</evidence>
<dbReference type="SUPFAM" id="SSF49493">
    <property type="entry name" value="HSP40/DnaJ peptide-binding domain"/>
    <property type="match status" value="2"/>
</dbReference>
<evidence type="ECO:0000256" key="7">
    <source>
        <dbReference type="SAM" id="SignalP"/>
    </source>
</evidence>
<dbReference type="PRINTS" id="PR00625">
    <property type="entry name" value="JDOMAIN"/>
</dbReference>
<organism evidence="10 11">
    <name type="scientific">Pichia sorbitophila (strain ATCC MYA-4447 / BCRC 22081 / CBS 7064 / NBRC 10061 / NRRL Y-12695)</name>
    <name type="common">Hybrid yeast</name>
    <dbReference type="NCBI Taxonomy" id="559304"/>
    <lineage>
        <taxon>Eukaryota</taxon>
        <taxon>Fungi</taxon>
        <taxon>Dikarya</taxon>
        <taxon>Ascomycota</taxon>
        <taxon>Saccharomycotina</taxon>
        <taxon>Pichiomycetes</taxon>
        <taxon>Debaryomycetaceae</taxon>
        <taxon>Millerozyma</taxon>
    </lineage>
</organism>
<keyword evidence="3 6" id="KW-0863">Zinc-finger</keyword>
<gene>
    <name evidence="10" type="primary">Piso0_005401</name>
    <name evidence="10" type="ORF">GNLVRS01_PISO0N14335g</name>
</gene>
<dbReference type="OrthoDB" id="550424at2759"/>
<evidence type="ECO:0000256" key="5">
    <source>
        <dbReference type="ARBA" id="ARBA00023186"/>
    </source>
</evidence>
<protein>
    <submittedName>
        <fullName evidence="10">Piso0_005401 protein</fullName>
    </submittedName>
</protein>
<dbReference type="Pfam" id="PF00226">
    <property type="entry name" value="DnaJ"/>
    <property type="match status" value="1"/>
</dbReference>
<dbReference type="PROSITE" id="PS51188">
    <property type="entry name" value="ZF_CR"/>
    <property type="match status" value="1"/>
</dbReference>
<dbReference type="GO" id="GO:0008270">
    <property type="term" value="F:zinc ion binding"/>
    <property type="evidence" value="ECO:0007669"/>
    <property type="project" value="UniProtKB-KW"/>
</dbReference>
<dbReference type="Pfam" id="PF01556">
    <property type="entry name" value="DnaJ_C"/>
    <property type="match status" value="1"/>
</dbReference>
<keyword evidence="4 6" id="KW-0862">Zinc</keyword>
<dbReference type="FunFam" id="2.10.230.10:FF:000001">
    <property type="entry name" value="DnaJ subfamily A member 2"/>
    <property type="match status" value="1"/>
</dbReference>
<dbReference type="Pfam" id="PF00684">
    <property type="entry name" value="DnaJ_CXXCXGXG"/>
    <property type="match status" value="1"/>
</dbReference>
<dbReference type="CDD" id="cd06257">
    <property type="entry name" value="DnaJ"/>
    <property type="match status" value="1"/>
</dbReference>
<dbReference type="InterPro" id="IPR001305">
    <property type="entry name" value="HSP_DnaJ_Cys-rich_dom"/>
</dbReference>
<evidence type="ECO:0000256" key="1">
    <source>
        <dbReference type="ARBA" id="ARBA00022723"/>
    </source>
</evidence>
<evidence type="ECO:0000256" key="6">
    <source>
        <dbReference type="PROSITE-ProRule" id="PRU00546"/>
    </source>
</evidence>
<dbReference type="InterPro" id="IPR044713">
    <property type="entry name" value="DNJA1/2-like"/>
</dbReference>
<dbReference type="InterPro" id="IPR036869">
    <property type="entry name" value="J_dom_sf"/>
</dbReference>
<dbReference type="SUPFAM" id="SSF46565">
    <property type="entry name" value="Chaperone J-domain"/>
    <property type="match status" value="1"/>
</dbReference>
<keyword evidence="11" id="KW-1185">Reference proteome</keyword>
<evidence type="ECO:0000259" key="9">
    <source>
        <dbReference type="PROSITE" id="PS51188"/>
    </source>
</evidence>
<dbReference type="HOGENOM" id="CLU_017633_0_2_1"/>
<keyword evidence="5" id="KW-0143">Chaperone</keyword>
<dbReference type="STRING" id="559304.G8Y231"/>
<dbReference type="Proteomes" id="UP000005222">
    <property type="component" value="Chromosome N"/>
</dbReference>
<dbReference type="SUPFAM" id="SSF57938">
    <property type="entry name" value="DnaJ/Hsp40 cysteine-rich domain"/>
    <property type="match status" value="1"/>
</dbReference>
<dbReference type="GO" id="GO:0006457">
    <property type="term" value="P:protein folding"/>
    <property type="evidence" value="ECO:0007669"/>
    <property type="project" value="InterPro"/>
</dbReference>
<dbReference type="eggNOG" id="KOG0712">
    <property type="taxonomic scope" value="Eukaryota"/>
</dbReference>
<dbReference type="GO" id="GO:0030544">
    <property type="term" value="F:Hsp70 protein binding"/>
    <property type="evidence" value="ECO:0007669"/>
    <property type="project" value="InterPro"/>
</dbReference>
<dbReference type="CDD" id="cd10719">
    <property type="entry name" value="DnaJ_zf"/>
    <property type="match status" value="1"/>
</dbReference>
<feature type="chain" id="PRO_5003518940" evidence="7">
    <location>
        <begin position="20"/>
        <end position="375"/>
    </location>
</feature>
<accession>G8Y231</accession>
<dbReference type="SMART" id="SM00271">
    <property type="entry name" value="DnaJ"/>
    <property type="match status" value="1"/>
</dbReference>
<feature type="domain" description="J" evidence="8">
    <location>
        <begin position="23"/>
        <end position="87"/>
    </location>
</feature>
<dbReference type="InterPro" id="IPR008971">
    <property type="entry name" value="HSP40/DnaJ_pept-bd"/>
</dbReference>
<dbReference type="InterPro" id="IPR036410">
    <property type="entry name" value="HSP_DnaJ_Cys-rich_dom_sf"/>
</dbReference>
<dbReference type="InterPro" id="IPR002939">
    <property type="entry name" value="DnaJ_C"/>
</dbReference>
<feature type="signal peptide" evidence="7">
    <location>
        <begin position="1"/>
        <end position="19"/>
    </location>
</feature>
<dbReference type="OMA" id="KWHEDGD"/>
<sequence length="375" mass="42241">MRTCHIFILIALSIAFVFASDADYYAILGIPRDADDKQIKSAYKQLSKKFHPDKNPSQEAHEKFLKIGEAYEVLSDPEKKSNYDTYGSAEGRGQENVDFGDIFNHFFGGGFGFGGHQRQQRRKPRGADARVNLNLELKDFYNGKELDFDVEMQNVCSKCQGSGSRDGKRKECGKCHGRGILQIQRQLGPGMIQTFNTHCDHCGGRGTVIEHACGSCQGSGTIRSERHYEVYMRPGSDRDSTHVLQGEGDQSPEWDAGDLIVNFVEDLSKSWGYRRVGNNLYRTEVLTAHEALRGGWKRSIPFFDSIDNTIELSRPAGRVVEPDEIELVKGHGMPIHEDDSHAHNDDDAHGDLYIQYKIVFPHEGKAWSQLLKDEL</sequence>
<dbReference type="GO" id="GO:0051082">
    <property type="term" value="F:unfolded protein binding"/>
    <property type="evidence" value="ECO:0007669"/>
    <property type="project" value="InterPro"/>
</dbReference>
<feature type="domain" description="CR-type" evidence="9">
    <location>
        <begin position="143"/>
        <end position="225"/>
    </location>
</feature>
<evidence type="ECO:0000256" key="4">
    <source>
        <dbReference type="ARBA" id="ARBA00022833"/>
    </source>
</evidence>
<proteinExistence type="predicted"/>
<evidence type="ECO:0000256" key="2">
    <source>
        <dbReference type="ARBA" id="ARBA00022737"/>
    </source>
</evidence>
<dbReference type="PANTHER" id="PTHR43888">
    <property type="entry name" value="DNAJ-LIKE-2, ISOFORM A-RELATED"/>
    <property type="match status" value="1"/>
</dbReference>
<evidence type="ECO:0000256" key="3">
    <source>
        <dbReference type="ARBA" id="ARBA00022771"/>
    </source>
</evidence>
<dbReference type="InParanoid" id="G8Y231"/>
<dbReference type="InterPro" id="IPR001623">
    <property type="entry name" value="DnaJ_domain"/>
</dbReference>
<evidence type="ECO:0000259" key="8">
    <source>
        <dbReference type="PROSITE" id="PS50076"/>
    </source>
</evidence>
<dbReference type="AlphaFoldDB" id="G8Y231"/>
<dbReference type="FunCoup" id="G8Y231">
    <property type="interactions" value="788"/>
</dbReference>
<dbReference type="Gene3D" id="2.10.230.10">
    <property type="entry name" value="Heat shock protein DnaJ, cysteine-rich domain"/>
    <property type="match status" value="1"/>
</dbReference>
<dbReference type="Gene3D" id="2.60.260.20">
    <property type="entry name" value="Urease metallochaperone UreE, N-terminal domain"/>
    <property type="match status" value="2"/>
</dbReference>
<dbReference type="Gene3D" id="1.10.287.110">
    <property type="entry name" value="DnaJ domain"/>
    <property type="match status" value="1"/>
</dbReference>
<feature type="zinc finger region" description="CR-type" evidence="6">
    <location>
        <begin position="143"/>
        <end position="225"/>
    </location>
</feature>
<evidence type="ECO:0000313" key="10">
    <source>
        <dbReference type="EMBL" id="CCE86884.1"/>
    </source>
</evidence>
<reference evidence="10 11" key="1">
    <citation type="journal article" date="2012" name="G3 (Bethesda)">
        <title>Pichia sorbitophila, an interspecies yeast hybrid reveals early steps of genome resolution following polyploidization.</title>
        <authorList>
            <person name="Leh Louis V."/>
            <person name="Despons L."/>
            <person name="Friedrich A."/>
            <person name="Martin T."/>
            <person name="Durrens P."/>
            <person name="Casaregola S."/>
            <person name="Neuveglise C."/>
            <person name="Fairhead C."/>
            <person name="Marck C."/>
            <person name="Cruz J.A."/>
            <person name="Straub M.L."/>
            <person name="Kugler V."/>
            <person name="Sacerdot C."/>
            <person name="Uzunov Z."/>
            <person name="Thierry A."/>
            <person name="Weiss S."/>
            <person name="Bleykasten C."/>
            <person name="De Montigny J."/>
            <person name="Jacques N."/>
            <person name="Jung P."/>
            <person name="Lemaire M."/>
            <person name="Mallet S."/>
            <person name="Morel G."/>
            <person name="Richard G.F."/>
            <person name="Sarkar A."/>
            <person name="Savel G."/>
            <person name="Schacherer J."/>
            <person name="Seret M.L."/>
            <person name="Talla E."/>
            <person name="Samson G."/>
            <person name="Jubin C."/>
            <person name="Poulain J."/>
            <person name="Vacherie B."/>
            <person name="Barbe V."/>
            <person name="Pelletier E."/>
            <person name="Sherman D.J."/>
            <person name="Westhof E."/>
            <person name="Weissenbach J."/>
            <person name="Baret P.V."/>
            <person name="Wincker P."/>
            <person name="Gaillardin C."/>
            <person name="Dujon B."/>
            <person name="Souciet J.L."/>
        </authorList>
    </citation>
    <scope>NUCLEOTIDE SEQUENCE [LARGE SCALE GENOMIC DNA]</scope>
    <source>
        <strain evidence="11">ATCC MYA-4447 / BCRC 22081 / CBS 7064 / NBRC 10061 / NRRL Y-12695</strain>
    </source>
</reference>
<dbReference type="PROSITE" id="PS50076">
    <property type="entry name" value="DNAJ_2"/>
    <property type="match status" value="1"/>
</dbReference>
<keyword evidence="2" id="KW-0677">Repeat</keyword>
<keyword evidence="1 6" id="KW-0479">Metal-binding</keyword>
<name>G8Y231_PICSO</name>